<protein>
    <submittedName>
        <fullName evidence="2">Uncharacterized protein</fullName>
    </submittedName>
</protein>
<dbReference type="RefSeq" id="WP_164678698.1">
    <property type="nucleotide sequence ID" value="NZ_CP049057.1"/>
</dbReference>
<organism evidence="2 3">
    <name type="scientific">Rasiella rasia</name>
    <dbReference type="NCBI Taxonomy" id="2744027"/>
    <lineage>
        <taxon>Bacteria</taxon>
        <taxon>Pseudomonadati</taxon>
        <taxon>Bacteroidota</taxon>
        <taxon>Flavobacteriia</taxon>
        <taxon>Flavobacteriales</taxon>
        <taxon>Flavobacteriaceae</taxon>
        <taxon>Rasiella</taxon>
    </lineage>
</organism>
<dbReference type="Proteomes" id="UP000505306">
    <property type="component" value="Chromosome"/>
</dbReference>
<accession>A0A6G6GJG6</accession>
<feature type="transmembrane region" description="Helical" evidence="1">
    <location>
        <begin position="7"/>
        <end position="25"/>
    </location>
</feature>
<dbReference type="EMBL" id="CP049057">
    <property type="protein sequence ID" value="QIE58667.1"/>
    <property type="molecule type" value="Genomic_DNA"/>
</dbReference>
<evidence type="ECO:0000313" key="2">
    <source>
        <dbReference type="EMBL" id="QIE58667.1"/>
    </source>
</evidence>
<dbReference type="AlphaFoldDB" id="A0A6G6GJG6"/>
<evidence type="ECO:0000313" key="3">
    <source>
        <dbReference type="Proteomes" id="UP000505306"/>
    </source>
</evidence>
<name>A0A6G6GJG6_9FLAO</name>
<gene>
    <name evidence="2" type="ORF">G5B37_03550</name>
</gene>
<keyword evidence="3" id="KW-1185">Reference proteome</keyword>
<reference evidence="2 3" key="1">
    <citation type="submission" date="2020-02" db="EMBL/GenBank/DDBJ databases">
        <title>Complete genome sequence of Flavobacteriaceae bacterium.</title>
        <authorList>
            <person name="Kim S.-J."/>
            <person name="Kim Y.-S."/>
            <person name="Kim K.-H."/>
        </authorList>
    </citation>
    <scope>NUCLEOTIDE SEQUENCE [LARGE SCALE GENOMIC DNA]</scope>
    <source>
        <strain evidence="2 3">RR4-40</strain>
    </source>
</reference>
<dbReference type="KEGG" id="mgel:G5B37_03550"/>
<proteinExistence type="predicted"/>
<keyword evidence="1" id="KW-0812">Transmembrane</keyword>
<keyword evidence="1" id="KW-1133">Transmembrane helix</keyword>
<keyword evidence="1" id="KW-0472">Membrane</keyword>
<sequence length="90" mass="10330">MKNTIKLIGFTLLIFIMVTLLTMKIETPFDGNDTYGFPFTFHIKWSGMCDPCPDNPTETYLGYLFIDIVLSGLFGFGILSLIRKLKRRND</sequence>
<evidence type="ECO:0000256" key="1">
    <source>
        <dbReference type="SAM" id="Phobius"/>
    </source>
</evidence>
<feature type="transmembrane region" description="Helical" evidence="1">
    <location>
        <begin position="60"/>
        <end position="82"/>
    </location>
</feature>